<evidence type="ECO:0000256" key="3">
    <source>
        <dbReference type="SAM" id="Coils"/>
    </source>
</evidence>
<dbReference type="PANTHER" id="PTHR32347">
    <property type="entry name" value="EFFLUX SYSTEM COMPONENT YKNX-RELATED"/>
    <property type="match status" value="1"/>
</dbReference>
<keyword evidence="4" id="KW-0732">Signal</keyword>
<name>A0A841T191_9BACL</name>
<feature type="domain" description="Multidrug resistance protein MdtA-like C-terminal permuted SH3" evidence="5">
    <location>
        <begin position="290"/>
        <end position="346"/>
    </location>
</feature>
<comment type="subcellular location">
    <subcellularLocation>
        <location evidence="1">Cell envelope</location>
    </subcellularLocation>
</comment>
<feature type="signal peptide" evidence="4">
    <location>
        <begin position="1"/>
        <end position="19"/>
    </location>
</feature>
<evidence type="ECO:0000259" key="5">
    <source>
        <dbReference type="Pfam" id="PF25967"/>
    </source>
</evidence>
<dbReference type="Pfam" id="PF25967">
    <property type="entry name" value="RND-MFP_C"/>
    <property type="match status" value="1"/>
</dbReference>
<protein>
    <submittedName>
        <fullName evidence="6">Efflux RND transporter periplasmic adaptor subunit</fullName>
    </submittedName>
</protein>
<reference evidence="6 7" key="1">
    <citation type="submission" date="2020-08" db="EMBL/GenBank/DDBJ databases">
        <title>Cohnella phylogeny.</title>
        <authorList>
            <person name="Dunlap C."/>
        </authorList>
    </citation>
    <scope>NUCLEOTIDE SEQUENCE [LARGE SCALE GENOMIC DNA]</scope>
    <source>
        <strain evidence="6 7">DSM 25241</strain>
    </source>
</reference>
<dbReference type="InterPro" id="IPR058627">
    <property type="entry name" value="MdtA-like_C"/>
</dbReference>
<dbReference type="PROSITE" id="PS51257">
    <property type="entry name" value="PROKAR_LIPOPROTEIN"/>
    <property type="match status" value="1"/>
</dbReference>
<dbReference type="Gene3D" id="2.40.50.100">
    <property type="match status" value="1"/>
</dbReference>
<keyword evidence="2 3" id="KW-0175">Coiled coil</keyword>
<organism evidence="6 7">
    <name type="scientific">Cohnella thailandensis</name>
    <dbReference type="NCBI Taxonomy" id="557557"/>
    <lineage>
        <taxon>Bacteria</taxon>
        <taxon>Bacillati</taxon>
        <taxon>Bacillota</taxon>
        <taxon>Bacilli</taxon>
        <taxon>Bacillales</taxon>
        <taxon>Paenibacillaceae</taxon>
        <taxon>Cohnella</taxon>
    </lineage>
</organism>
<dbReference type="RefSeq" id="WP_185120840.1">
    <property type="nucleotide sequence ID" value="NZ_JACJVQ010000013.1"/>
</dbReference>
<dbReference type="EMBL" id="JACJVQ010000013">
    <property type="protein sequence ID" value="MBB6635627.1"/>
    <property type="molecule type" value="Genomic_DNA"/>
</dbReference>
<dbReference type="InterPro" id="IPR050465">
    <property type="entry name" value="UPF0194_transport"/>
</dbReference>
<dbReference type="Gene3D" id="2.40.30.170">
    <property type="match status" value="1"/>
</dbReference>
<dbReference type="Proteomes" id="UP000535838">
    <property type="component" value="Unassembled WGS sequence"/>
</dbReference>
<keyword evidence="7" id="KW-1185">Reference proteome</keyword>
<sequence length="347" mass="37944">MPLLNRRIACSALSLVLAAAVSGCSLLPQEEEALAPPLVKPAKESYQTVNAEKGDIVVSINGSAYFESVHTEVAQFTGTGGRVQELLVSSGQEVKKGDVLVQLVMDDLDLQLKEQELALEKAKYNLKQVRTNPSTEPEVLQMAILQTQIEQLKYDRLKDKYDNKQLVSAIDGVVTFVEDLKPGDYVDTYQTLVIVADPTQLRLTLGVDSSDNIKDVSVGFPAEVRVSRDGQSSAFTGKVVQTPSSAPQTLNKDLAEKYARTLYIQPDKLPENVEIGMMADVTIVTKQKEDVVKIPRSGLRNSLGRTFVRTLVDGTKLREVDVEVGLTSSTQIEILNGLKEGDVVVLQ</sequence>
<gene>
    <name evidence="6" type="ORF">H7B67_16015</name>
</gene>
<dbReference type="Gene3D" id="2.40.420.20">
    <property type="match status" value="1"/>
</dbReference>
<dbReference type="AlphaFoldDB" id="A0A841T191"/>
<feature type="chain" id="PRO_5038348926" evidence="4">
    <location>
        <begin position="20"/>
        <end position="347"/>
    </location>
</feature>
<evidence type="ECO:0000256" key="1">
    <source>
        <dbReference type="ARBA" id="ARBA00004196"/>
    </source>
</evidence>
<accession>A0A841T191</accession>
<evidence type="ECO:0000313" key="7">
    <source>
        <dbReference type="Proteomes" id="UP000535838"/>
    </source>
</evidence>
<dbReference type="SUPFAM" id="SSF111369">
    <property type="entry name" value="HlyD-like secretion proteins"/>
    <property type="match status" value="1"/>
</dbReference>
<evidence type="ECO:0000256" key="4">
    <source>
        <dbReference type="SAM" id="SignalP"/>
    </source>
</evidence>
<dbReference type="GO" id="GO:0030313">
    <property type="term" value="C:cell envelope"/>
    <property type="evidence" value="ECO:0007669"/>
    <property type="project" value="UniProtKB-SubCell"/>
</dbReference>
<dbReference type="Gene3D" id="1.10.287.470">
    <property type="entry name" value="Helix hairpin bin"/>
    <property type="match status" value="1"/>
</dbReference>
<comment type="caution">
    <text evidence="6">The sequence shown here is derived from an EMBL/GenBank/DDBJ whole genome shotgun (WGS) entry which is preliminary data.</text>
</comment>
<proteinExistence type="predicted"/>
<feature type="coiled-coil region" evidence="3">
    <location>
        <begin position="105"/>
        <end position="132"/>
    </location>
</feature>
<evidence type="ECO:0000313" key="6">
    <source>
        <dbReference type="EMBL" id="MBB6635627.1"/>
    </source>
</evidence>
<evidence type="ECO:0000256" key="2">
    <source>
        <dbReference type="ARBA" id="ARBA00023054"/>
    </source>
</evidence>